<evidence type="ECO:0000313" key="2">
    <source>
        <dbReference type="Proteomes" id="UP000000305"/>
    </source>
</evidence>
<dbReference type="Proteomes" id="UP000000305">
    <property type="component" value="Unassembled WGS sequence"/>
</dbReference>
<dbReference type="AlphaFoldDB" id="E9I3Q3"/>
<name>E9I3Q3_DAPPU</name>
<proteinExistence type="predicted"/>
<dbReference type="EMBL" id="GL734687">
    <property type="protein sequence ID" value="EFX61375.1"/>
    <property type="molecule type" value="Genomic_DNA"/>
</dbReference>
<dbReference type="KEGG" id="dpx:DAPPUDRAFT_305293"/>
<evidence type="ECO:0000313" key="1">
    <source>
        <dbReference type="EMBL" id="EFX61375.1"/>
    </source>
</evidence>
<keyword evidence="2" id="KW-1185">Reference proteome</keyword>
<protein>
    <submittedName>
        <fullName evidence="1">Uncharacterized protein</fullName>
    </submittedName>
</protein>
<organism evidence="1 2">
    <name type="scientific">Daphnia pulex</name>
    <name type="common">Water flea</name>
    <dbReference type="NCBI Taxonomy" id="6669"/>
    <lineage>
        <taxon>Eukaryota</taxon>
        <taxon>Metazoa</taxon>
        <taxon>Ecdysozoa</taxon>
        <taxon>Arthropoda</taxon>
        <taxon>Crustacea</taxon>
        <taxon>Branchiopoda</taxon>
        <taxon>Diplostraca</taxon>
        <taxon>Cladocera</taxon>
        <taxon>Anomopoda</taxon>
        <taxon>Daphniidae</taxon>
        <taxon>Daphnia</taxon>
    </lineage>
</organism>
<reference evidence="1 2" key="1">
    <citation type="journal article" date="2011" name="Science">
        <title>The ecoresponsive genome of Daphnia pulex.</title>
        <authorList>
            <person name="Colbourne J.K."/>
            <person name="Pfrender M.E."/>
            <person name="Gilbert D."/>
            <person name="Thomas W.K."/>
            <person name="Tucker A."/>
            <person name="Oakley T.H."/>
            <person name="Tokishita S."/>
            <person name="Aerts A."/>
            <person name="Arnold G.J."/>
            <person name="Basu M.K."/>
            <person name="Bauer D.J."/>
            <person name="Caceres C.E."/>
            <person name="Carmel L."/>
            <person name="Casola C."/>
            <person name="Choi J.H."/>
            <person name="Detter J.C."/>
            <person name="Dong Q."/>
            <person name="Dusheyko S."/>
            <person name="Eads B.D."/>
            <person name="Frohlich T."/>
            <person name="Geiler-Samerotte K.A."/>
            <person name="Gerlach D."/>
            <person name="Hatcher P."/>
            <person name="Jogdeo S."/>
            <person name="Krijgsveld J."/>
            <person name="Kriventseva E.V."/>
            <person name="Kultz D."/>
            <person name="Laforsch C."/>
            <person name="Lindquist E."/>
            <person name="Lopez J."/>
            <person name="Manak J.R."/>
            <person name="Muller J."/>
            <person name="Pangilinan J."/>
            <person name="Patwardhan R.P."/>
            <person name="Pitluck S."/>
            <person name="Pritham E.J."/>
            <person name="Rechtsteiner A."/>
            <person name="Rho M."/>
            <person name="Rogozin I.B."/>
            <person name="Sakarya O."/>
            <person name="Salamov A."/>
            <person name="Schaack S."/>
            <person name="Shapiro H."/>
            <person name="Shiga Y."/>
            <person name="Skalitzky C."/>
            <person name="Smith Z."/>
            <person name="Souvorov A."/>
            <person name="Sung W."/>
            <person name="Tang Z."/>
            <person name="Tsuchiya D."/>
            <person name="Tu H."/>
            <person name="Vos H."/>
            <person name="Wang M."/>
            <person name="Wolf Y.I."/>
            <person name="Yamagata H."/>
            <person name="Yamada T."/>
            <person name="Ye Y."/>
            <person name="Shaw J.R."/>
            <person name="Andrews J."/>
            <person name="Crease T.J."/>
            <person name="Tang H."/>
            <person name="Lucas S.M."/>
            <person name="Robertson H.M."/>
            <person name="Bork P."/>
            <person name="Koonin E.V."/>
            <person name="Zdobnov E.M."/>
            <person name="Grigoriev I.V."/>
            <person name="Lynch M."/>
            <person name="Boore J.L."/>
        </authorList>
    </citation>
    <scope>NUCLEOTIDE SEQUENCE [LARGE SCALE GENOMIC DNA]</scope>
</reference>
<accession>E9I3Q3</accession>
<dbReference type="InParanoid" id="E9I3Q3"/>
<gene>
    <name evidence="1" type="ORF">DAPPUDRAFT_305293</name>
</gene>
<sequence length="68" mass="8400">MMMIVVLWFHSHHQILYSLRKLNFIMIKKTMKYHPSVKEGQKLLMSTLLLQVKRATNWLLFCRWILRR</sequence>
<dbReference type="HOGENOM" id="CLU_2796557_0_0_1"/>